<evidence type="ECO:0000256" key="3">
    <source>
        <dbReference type="ARBA" id="ARBA00022553"/>
    </source>
</evidence>
<dbReference type="Gene3D" id="3.40.120.10">
    <property type="entry name" value="Alpha-D-Glucose-1,6-Bisphosphate, subunit A, domain 3"/>
    <property type="match status" value="3"/>
</dbReference>
<dbReference type="PRINTS" id="PR00509">
    <property type="entry name" value="PGMPMM"/>
</dbReference>
<dbReference type="AlphaFoldDB" id="A0A1Y1T585"/>
<evidence type="ECO:0000256" key="5">
    <source>
        <dbReference type="ARBA" id="ARBA00022842"/>
    </source>
</evidence>
<feature type="domain" description="Alpha-D-phosphohexomutase alpha/beta/alpha" evidence="9">
    <location>
        <begin position="48"/>
        <end position="184"/>
    </location>
</feature>
<evidence type="ECO:0000256" key="7">
    <source>
        <dbReference type="RuleBase" id="RU004326"/>
    </source>
</evidence>
<feature type="domain" description="Alpha-D-phosphohexomutase alpha/beta/alpha" evidence="10">
    <location>
        <begin position="218"/>
        <end position="311"/>
    </location>
</feature>
<comment type="caution">
    <text evidence="12">The sequence shown here is derived from an EMBL/GenBank/DDBJ whole genome shotgun (WGS) entry which is preliminary data.</text>
</comment>
<dbReference type="GO" id="GO:0008973">
    <property type="term" value="F:phosphopentomutase activity"/>
    <property type="evidence" value="ECO:0007669"/>
    <property type="project" value="TreeGrafter"/>
</dbReference>
<dbReference type="InterPro" id="IPR005846">
    <property type="entry name" value="A-D-PHexomutase_a/b/a-III"/>
</dbReference>
<comment type="similarity">
    <text evidence="2 7">Belongs to the phosphohexose mutase family.</text>
</comment>
<dbReference type="InterPro" id="IPR005841">
    <property type="entry name" value="Alpha-D-phosphohexomutase_SF"/>
</dbReference>
<dbReference type="InterPro" id="IPR016066">
    <property type="entry name" value="A-D-PHexomutase_CS"/>
</dbReference>
<dbReference type="GO" id="GO:0004614">
    <property type="term" value="F:phosphoglucomutase activity"/>
    <property type="evidence" value="ECO:0007669"/>
    <property type="project" value="UniProtKB-EC"/>
</dbReference>
<protein>
    <submittedName>
        <fullName evidence="12">Phosphoglucomutase</fullName>
        <ecNumber evidence="12">5.4.2.2</ecNumber>
    </submittedName>
</protein>
<dbReference type="STRING" id="1185767.IIF7_10388"/>
<dbReference type="InterPro" id="IPR005844">
    <property type="entry name" value="A-D-PHexomutase_a/b/a-I"/>
</dbReference>
<dbReference type="GO" id="GO:0006166">
    <property type="term" value="P:purine ribonucleoside salvage"/>
    <property type="evidence" value="ECO:0007669"/>
    <property type="project" value="TreeGrafter"/>
</dbReference>
<organism evidence="12 13">
    <name type="scientific">Zunongwangia atlantica 22II14-10F7</name>
    <dbReference type="NCBI Taxonomy" id="1185767"/>
    <lineage>
        <taxon>Bacteria</taxon>
        <taxon>Pseudomonadati</taxon>
        <taxon>Bacteroidota</taxon>
        <taxon>Flavobacteriia</taxon>
        <taxon>Flavobacteriales</taxon>
        <taxon>Flavobacteriaceae</taxon>
        <taxon>Zunongwangia</taxon>
    </lineage>
</organism>
<sequence length="576" mass="64313">MSQPKPEILAKAQTWLTDVFDEETKQEINNLIENNPAELEDSFYKNAEFGTGGMRGVMGVGTNRINKYTLGKNTQGLSNFLKREFSDEALKVAIAYDCRNNSKELAQVVADVFSANDIEVFLFSDLRPTPELSFAVKDLDCHCGIVLTASHNPPEYNGYKVYWQDGGQLVPPQDKALVEEINGLEYEAISFDAKADLIHKIDKEVDEKFIDASVANGSFDTSAEAKADLAIVFTSLHGTSITMVPPVLEKAGFSNVTIVEEQREPDGNFPTVKSPNPEEPEALKMALDIAEEKGADIVIGTDPDCDRLGIAVRNSENKLELLNGNQTMIVMTWFLLEQWKKADKMDGNEFIASTIVSTPMLKNLSEAYGVEYKEVLTGFKWIAKLIKDHPELDFIGGGEESFGYMVGDFVRDKDAVTSTLLACEISAFLKAQGSSFYEKLLELYTTYGLYKEELISLVKKGIEGEQEIKQMLIDLREKPWETIDGEKVVLVEDYQSSIAKNQNDHTESEITIPKSNVLIYYTEDGTKIAARPSGTEPKIKFYFSVNTSLESVSDFEEKNKELKEKISRIKAELQLG</sequence>
<comment type="cofactor">
    <cofactor evidence="1">
        <name>Mg(2+)</name>
        <dbReference type="ChEBI" id="CHEBI:18420"/>
    </cofactor>
</comment>
<dbReference type="OrthoDB" id="9806956at2"/>
<dbReference type="GO" id="GO:0000287">
    <property type="term" value="F:magnesium ion binding"/>
    <property type="evidence" value="ECO:0007669"/>
    <property type="project" value="InterPro"/>
</dbReference>
<dbReference type="CDD" id="cd05799">
    <property type="entry name" value="PGM2"/>
    <property type="match status" value="1"/>
</dbReference>
<dbReference type="SUPFAM" id="SSF55957">
    <property type="entry name" value="Phosphoglucomutase, C-terminal domain"/>
    <property type="match status" value="1"/>
</dbReference>
<dbReference type="SUPFAM" id="SSF53738">
    <property type="entry name" value="Phosphoglucomutase, first 3 domains"/>
    <property type="match status" value="3"/>
</dbReference>
<keyword evidence="3" id="KW-0597">Phosphoprotein</keyword>
<gene>
    <name evidence="12" type="ORF">IIF7_10388</name>
</gene>
<dbReference type="Gene3D" id="3.30.310.50">
    <property type="entry name" value="Alpha-D-phosphohexomutase, C-terminal domain"/>
    <property type="match status" value="1"/>
</dbReference>
<dbReference type="EMBL" id="ARYN01000008">
    <property type="protein sequence ID" value="ORL45613.1"/>
    <property type="molecule type" value="Genomic_DNA"/>
</dbReference>
<evidence type="ECO:0000313" key="12">
    <source>
        <dbReference type="EMBL" id="ORL45613.1"/>
    </source>
</evidence>
<evidence type="ECO:0000259" key="11">
    <source>
        <dbReference type="Pfam" id="PF02880"/>
    </source>
</evidence>
<evidence type="ECO:0000256" key="6">
    <source>
        <dbReference type="ARBA" id="ARBA00023235"/>
    </source>
</evidence>
<keyword evidence="6 12" id="KW-0413">Isomerase</keyword>
<keyword evidence="4 7" id="KW-0479">Metal-binding</keyword>
<feature type="coiled-coil region" evidence="8">
    <location>
        <begin position="545"/>
        <end position="572"/>
    </location>
</feature>
<reference evidence="12 13" key="1">
    <citation type="submission" date="2013-04" db="EMBL/GenBank/DDBJ databases">
        <title>Zunongwangia sp. 22II14-10F7 Genome Sequencing.</title>
        <authorList>
            <person name="Lai Q."/>
            <person name="Shao Z."/>
        </authorList>
    </citation>
    <scope>NUCLEOTIDE SEQUENCE [LARGE SCALE GENOMIC DNA]</scope>
    <source>
        <strain evidence="12 13">22II14-10F7</strain>
    </source>
</reference>
<dbReference type="RefSeq" id="WP_084841618.1">
    <property type="nucleotide sequence ID" value="NZ_ARYN01000008.1"/>
</dbReference>
<dbReference type="PANTHER" id="PTHR45745:SF1">
    <property type="entry name" value="PHOSPHOGLUCOMUTASE 2B-RELATED"/>
    <property type="match status" value="1"/>
</dbReference>
<evidence type="ECO:0000256" key="2">
    <source>
        <dbReference type="ARBA" id="ARBA00010231"/>
    </source>
</evidence>
<dbReference type="InterPro" id="IPR005845">
    <property type="entry name" value="A-D-PHexomutase_a/b/a-II"/>
</dbReference>
<evidence type="ECO:0000259" key="10">
    <source>
        <dbReference type="Pfam" id="PF02879"/>
    </source>
</evidence>
<dbReference type="EC" id="5.4.2.2" evidence="12"/>
<evidence type="ECO:0000259" key="9">
    <source>
        <dbReference type="Pfam" id="PF02878"/>
    </source>
</evidence>
<proteinExistence type="inferred from homology"/>
<evidence type="ECO:0000256" key="8">
    <source>
        <dbReference type="SAM" id="Coils"/>
    </source>
</evidence>
<keyword evidence="5 7" id="KW-0460">Magnesium</keyword>
<dbReference type="Pfam" id="PF02879">
    <property type="entry name" value="PGM_PMM_II"/>
    <property type="match status" value="1"/>
</dbReference>
<dbReference type="Proteomes" id="UP000192746">
    <property type="component" value="Unassembled WGS sequence"/>
</dbReference>
<name>A0A1Y1T585_9FLAO</name>
<feature type="domain" description="Alpha-D-phosphohexomutase alpha/beta/alpha" evidence="11">
    <location>
        <begin position="323"/>
        <end position="445"/>
    </location>
</feature>
<keyword evidence="13" id="KW-1185">Reference proteome</keyword>
<accession>A0A1Y1T585</accession>
<dbReference type="InterPro" id="IPR016055">
    <property type="entry name" value="A-D-PHexomutase_a/b/a-I/II/III"/>
</dbReference>
<dbReference type="GO" id="GO:0005975">
    <property type="term" value="P:carbohydrate metabolic process"/>
    <property type="evidence" value="ECO:0007669"/>
    <property type="project" value="InterPro"/>
</dbReference>
<evidence type="ECO:0000256" key="1">
    <source>
        <dbReference type="ARBA" id="ARBA00001946"/>
    </source>
</evidence>
<keyword evidence="8" id="KW-0175">Coiled coil</keyword>
<dbReference type="PANTHER" id="PTHR45745">
    <property type="entry name" value="PHOSPHOMANNOMUTASE 45A"/>
    <property type="match status" value="1"/>
</dbReference>
<dbReference type="InterPro" id="IPR036900">
    <property type="entry name" value="A-D-PHexomutase_C_sf"/>
</dbReference>
<dbReference type="PROSITE" id="PS00710">
    <property type="entry name" value="PGM_PMM"/>
    <property type="match status" value="1"/>
</dbReference>
<dbReference type="Pfam" id="PF02878">
    <property type="entry name" value="PGM_PMM_I"/>
    <property type="match status" value="1"/>
</dbReference>
<dbReference type="Pfam" id="PF02880">
    <property type="entry name" value="PGM_PMM_III"/>
    <property type="match status" value="1"/>
</dbReference>
<evidence type="ECO:0000256" key="4">
    <source>
        <dbReference type="ARBA" id="ARBA00022723"/>
    </source>
</evidence>
<evidence type="ECO:0000313" key="13">
    <source>
        <dbReference type="Proteomes" id="UP000192746"/>
    </source>
</evidence>